<evidence type="ECO:0008006" key="4">
    <source>
        <dbReference type="Google" id="ProtNLM"/>
    </source>
</evidence>
<dbReference type="Proteomes" id="UP001633002">
    <property type="component" value="Unassembled WGS sequence"/>
</dbReference>
<accession>A0ABD3IDM3</accession>
<organism evidence="2 3">
    <name type="scientific">Riccia sorocarpa</name>
    <dbReference type="NCBI Taxonomy" id="122646"/>
    <lineage>
        <taxon>Eukaryota</taxon>
        <taxon>Viridiplantae</taxon>
        <taxon>Streptophyta</taxon>
        <taxon>Embryophyta</taxon>
        <taxon>Marchantiophyta</taxon>
        <taxon>Marchantiopsida</taxon>
        <taxon>Marchantiidae</taxon>
        <taxon>Marchantiales</taxon>
        <taxon>Ricciaceae</taxon>
        <taxon>Riccia</taxon>
    </lineage>
</organism>
<dbReference type="InterPro" id="IPR043502">
    <property type="entry name" value="DNA/RNA_pol_sf"/>
</dbReference>
<reference evidence="2 3" key="1">
    <citation type="submission" date="2024-09" db="EMBL/GenBank/DDBJ databases">
        <title>Chromosome-scale assembly of Riccia sorocarpa.</title>
        <authorList>
            <person name="Paukszto L."/>
        </authorList>
    </citation>
    <scope>NUCLEOTIDE SEQUENCE [LARGE SCALE GENOMIC DNA]</scope>
    <source>
        <strain evidence="2">LP-2024</strain>
        <tissue evidence="2">Aerial parts of the thallus</tissue>
    </source>
</reference>
<evidence type="ECO:0000313" key="2">
    <source>
        <dbReference type="EMBL" id="KAL3701762.1"/>
    </source>
</evidence>
<protein>
    <recommendedName>
        <fullName evidence="4">Reverse transcriptase domain-containing protein</fullName>
    </recommendedName>
</protein>
<dbReference type="PANTHER" id="PTHR19446">
    <property type="entry name" value="REVERSE TRANSCRIPTASES"/>
    <property type="match status" value="1"/>
</dbReference>
<name>A0ABD3IDM3_9MARC</name>
<dbReference type="AlphaFoldDB" id="A0ABD3IDM3"/>
<dbReference type="SUPFAM" id="SSF56672">
    <property type="entry name" value="DNA/RNA polymerases"/>
    <property type="match status" value="1"/>
</dbReference>
<sequence length="416" mass="48595">MHIKKKVVEDSNSAQVMSEISREEDEHGDLRVLKRLDRIYLSEEIMEKQDAYEILSHFSKSDHAPVRMMLAEERETREEKARYKLNISLLNDEEFRKEVMEQWRATESSRSDKGDKPALTLKKCLRRLNKTVKMKGKQVAREKRAKSEEAKGRIRQLTIKLQEDPQNRKNHFQKLLSEDKDDEERLEDTRHIQRKLDKRIDERDKELLERQFEKAELYEAVKAMKSGKSPGPDGTPVEFYVKCWSEVGDTVVRTIQQGADEGWFPRWFNQGGVVLLPKTGDQRMQGNKRPITLLTTVYKIYTKAIQRRVVPVLQKLVSWNQKMLTVAVENAVHAGSWEGIYLQPANMHYCLGFFADDSHMIVRATEEGAHKVQDLLEMFANASGLKIQWRKSAVRWIGPRADDKPDRATELTWSWK</sequence>
<proteinExistence type="predicted"/>
<comment type="caution">
    <text evidence="2">The sequence shown here is derived from an EMBL/GenBank/DDBJ whole genome shotgun (WGS) entry which is preliminary data.</text>
</comment>
<dbReference type="EMBL" id="JBJQOH010000001">
    <property type="protein sequence ID" value="KAL3701762.1"/>
    <property type="molecule type" value="Genomic_DNA"/>
</dbReference>
<keyword evidence="3" id="KW-1185">Reference proteome</keyword>
<feature type="region of interest" description="Disordered" evidence="1">
    <location>
        <begin position="1"/>
        <end position="24"/>
    </location>
</feature>
<evidence type="ECO:0000256" key="1">
    <source>
        <dbReference type="SAM" id="MobiDB-lite"/>
    </source>
</evidence>
<evidence type="ECO:0000313" key="3">
    <source>
        <dbReference type="Proteomes" id="UP001633002"/>
    </source>
</evidence>
<gene>
    <name evidence="2" type="ORF">R1sor_019784</name>
</gene>